<name>P72744_SYNY3</name>
<keyword evidence="4" id="KW-1185">Reference proteome</keyword>
<dbReference type="Pfam" id="PF24730">
    <property type="entry name" value="DUF7682"/>
    <property type="match status" value="1"/>
</dbReference>
<accession>P72744</accession>
<evidence type="ECO:0000313" key="3">
    <source>
        <dbReference type="EMBL" id="BAA16759.1"/>
    </source>
</evidence>
<dbReference type="IntAct" id="P72744">
    <property type="interactions" value="2"/>
</dbReference>
<sequence length="126" mass="14893">MARRKKTFPCGHKGYGQECHRCVQKHIDQEERKHSRDAWKATFAEDPIDLTHLPRNVVLKARQILAGLANQHDYREFYGKRLRHDRLVISIPVTRHYRLICQDDGDRLEPKEIVSHEDYNVCKPGH</sequence>
<dbReference type="EnsemblBacteria" id="BAA16759">
    <property type="protein sequence ID" value="BAA16759"/>
    <property type="gene ID" value="BAA16759"/>
</dbReference>
<dbReference type="InterPro" id="IPR056925">
    <property type="entry name" value="ParE-like"/>
</dbReference>
<feature type="domain" description="DUF7682" evidence="1">
    <location>
        <begin position="4"/>
        <end position="25"/>
    </location>
</feature>
<dbReference type="KEGG" id="syn:slr1100"/>
<evidence type="ECO:0000259" key="2">
    <source>
        <dbReference type="Pfam" id="PF24732"/>
    </source>
</evidence>
<dbReference type="eggNOG" id="ENOG5031NB3">
    <property type="taxonomic scope" value="Bacteria"/>
</dbReference>
<dbReference type="Proteomes" id="UP000001425">
    <property type="component" value="Chromosome"/>
</dbReference>
<dbReference type="InterPro" id="IPR056099">
    <property type="entry name" value="DUF7682"/>
</dbReference>
<organism evidence="3 4">
    <name type="scientific">Synechocystis sp. (strain ATCC 27184 / PCC 6803 / Kazusa)</name>
    <dbReference type="NCBI Taxonomy" id="1111708"/>
    <lineage>
        <taxon>Bacteria</taxon>
        <taxon>Bacillati</taxon>
        <taxon>Cyanobacteriota</taxon>
        <taxon>Cyanophyceae</taxon>
        <taxon>Synechococcales</taxon>
        <taxon>Merismopediaceae</taxon>
        <taxon>Synechocystis</taxon>
    </lineage>
</organism>
<dbReference type="InParanoid" id="P72744"/>
<proteinExistence type="predicted"/>
<reference evidence="3 4" key="1">
    <citation type="journal article" date="1995" name="DNA Res.">
        <title>Sequence analysis of the genome of the unicellular cyanobacterium Synechocystis sp. strain PCC6803. I. Sequence features in the 1 Mb region from map positions 64% to 92% of the genome.</title>
        <authorList>
            <person name="Kaneko T."/>
            <person name="Tanaka A."/>
            <person name="Sato S."/>
            <person name="Kotani H."/>
            <person name="Sazuka T."/>
            <person name="Miyajima N."/>
            <person name="Sugiura M."/>
            <person name="Tabata S."/>
        </authorList>
    </citation>
    <scope>NUCLEOTIDE SEQUENCE [LARGE SCALE GENOMIC DNA]</scope>
    <source>
        <strain evidence="4">ATCC 27184 / PCC 6803 / Kazusa</strain>
    </source>
</reference>
<dbReference type="EMBL" id="BA000022">
    <property type="protein sequence ID" value="BAA16759.1"/>
    <property type="molecule type" value="Genomic_DNA"/>
</dbReference>
<evidence type="ECO:0000259" key="1">
    <source>
        <dbReference type="Pfam" id="PF24730"/>
    </source>
</evidence>
<dbReference type="PIR" id="S74607">
    <property type="entry name" value="S74607"/>
</dbReference>
<dbReference type="Pfam" id="PF24732">
    <property type="entry name" value="ParE_like"/>
    <property type="match status" value="1"/>
</dbReference>
<gene>
    <name evidence="3" type="ordered locus">slr1100</name>
</gene>
<protein>
    <submittedName>
        <fullName evidence="3">Slr1100 protein</fullName>
    </submittedName>
</protein>
<dbReference type="PaxDb" id="1148-1651832"/>
<feature type="domain" description="ParE-like toxin" evidence="2">
    <location>
        <begin position="56"/>
        <end position="121"/>
    </location>
</feature>
<dbReference type="STRING" id="1148.gene:10497615"/>
<evidence type="ECO:0000313" key="4">
    <source>
        <dbReference type="Proteomes" id="UP000001425"/>
    </source>
</evidence>
<reference evidence="3 4" key="2">
    <citation type="journal article" date="1996" name="DNA Res.">
        <title>Sequence analysis of the genome of the unicellular cyanobacterium Synechocystis sp. strain PCC6803. II. Sequence determination of the entire genome and assignment of potential protein-coding regions.</title>
        <authorList>
            <person name="Kaneko T."/>
            <person name="Sato S."/>
            <person name="Kotani H."/>
            <person name="Tanaka A."/>
            <person name="Asamizu E."/>
            <person name="Nakamura Y."/>
            <person name="Miyajima N."/>
            <person name="Hirosawa M."/>
            <person name="Sugiura M."/>
            <person name="Sasamoto S."/>
            <person name="Kimura T."/>
            <person name="Hosouchi T."/>
            <person name="Matsuno A."/>
            <person name="Muraki A."/>
            <person name="Nakazaki N."/>
            <person name="Naruo K."/>
            <person name="Okumura S."/>
            <person name="Shimpo S."/>
            <person name="Takeuchi C."/>
            <person name="Wada T."/>
            <person name="Watanabe A."/>
            <person name="Yamada M."/>
            <person name="Yasuda M."/>
            <person name="Tabata S."/>
        </authorList>
    </citation>
    <scope>NUCLEOTIDE SEQUENCE [LARGE SCALE GENOMIC DNA]</scope>
    <source>
        <strain evidence="4">ATCC 27184 / PCC 6803 / Kazusa</strain>
    </source>
</reference>
<dbReference type="AlphaFoldDB" id="P72744"/>